<keyword evidence="2" id="KW-0255">Endonuclease</keyword>
<dbReference type="Pfam" id="PF01844">
    <property type="entry name" value="HNH"/>
    <property type="match status" value="1"/>
</dbReference>
<keyword evidence="2" id="KW-0540">Nuclease</keyword>
<dbReference type="Gene3D" id="1.10.30.50">
    <property type="match status" value="1"/>
</dbReference>
<proteinExistence type="predicted"/>
<protein>
    <submittedName>
        <fullName evidence="2">HNH endonuclease</fullName>
    </submittedName>
</protein>
<comment type="caution">
    <text evidence="2">The sequence shown here is derived from an EMBL/GenBank/DDBJ whole genome shotgun (WGS) entry which is preliminary data.</text>
</comment>
<evidence type="ECO:0000259" key="1">
    <source>
        <dbReference type="SMART" id="SM00507"/>
    </source>
</evidence>
<dbReference type="InterPro" id="IPR002711">
    <property type="entry name" value="HNH"/>
</dbReference>
<dbReference type="InterPro" id="IPR003615">
    <property type="entry name" value="HNH_nuc"/>
</dbReference>
<dbReference type="GO" id="GO:0004519">
    <property type="term" value="F:endonuclease activity"/>
    <property type="evidence" value="ECO:0007669"/>
    <property type="project" value="UniProtKB-KW"/>
</dbReference>
<dbReference type="Proteomes" id="UP001595539">
    <property type="component" value="Unassembled WGS sequence"/>
</dbReference>
<keyword evidence="2" id="KW-0378">Hydrolase</keyword>
<reference evidence="3" key="1">
    <citation type="journal article" date="2019" name="Int. J. Syst. Evol. Microbiol.">
        <title>The Global Catalogue of Microorganisms (GCM) 10K type strain sequencing project: providing services to taxonomists for standard genome sequencing and annotation.</title>
        <authorList>
            <consortium name="The Broad Institute Genomics Platform"/>
            <consortium name="The Broad Institute Genome Sequencing Center for Infectious Disease"/>
            <person name="Wu L."/>
            <person name="Ma J."/>
        </authorList>
    </citation>
    <scope>NUCLEOTIDE SEQUENCE [LARGE SCALE GENOMIC DNA]</scope>
    <source>
        <strain evidence="3">KCTC 42473</strain>
    </source>
</reference>
<gene>
    <name evidence="2" type="ORF">ACFOM8_06185</name>
</gene>
<sequence length="218" mass="25234">MPIEEHGVTFAIVEGALMHIRAGFLPKSYNRASTTTYIMWEGELWDLKPVVAKAFELANSDMAEDSDWNTTKYRDDLVRIGFPVVVFREKRHRKLGISGFSADELDDDHCVLFPPDMRREDNVLRSFEDIDEGAPQRLAGISYFIRDPEIRRQCLKSAKGICQSCGKTAFKTRYDEWFLEVHHKKWLREGGADALENVIALCPNCHRQEHYGANRKYY</sequence>
<organism evidence="2 3">
    <name type="scientific">Paracoccus angustae</name>
    <dbReference type="NCBI Taxonomy" id="1671480"/>
    <lineage>
        <taxon>Bacteria</taxon>
        <taxon>Pseudomonadati</taxon>
        <taxon>Pseudomonadota</taxon>
        <taxon>Alphaproteobacteria</taxon>
        <taxon>Rhodobacterales</taxon>
        <taxon>Paracoccaceae</taxon>
        <taxon>Paracoccus</taxon>
    </lineage>
</organism>
<dbReference type="EMBL" id="JBHRXY010000003">
    <property type="protein sequence ID" value="MFC3629031.1"/>
    <property type="molecule type" value="Genomic_DNA"/>
</dbReference>
<evidence type="ECO:0000313" key="2">
    <source>
        <dbReference type="EMBL" id="MFC3629031.1"/>
    </source>
</evidence>
<name>A0ABV7U270_9RHOB</name>
<keyword evidence="3" id="KW-1185">Reference proteome</keyword>
<accession>A0ABV7U270</accession>
<dbReference type="RefSeq" id="WP_377760299.1">
    <property type="nucleotide sequence ID" value="NZ_JBHRXY010000003.1"/>
</dbReference>
<feature type="domain" description="HNH nuclease" evidence="1">
    <location>
        <begin position="149"/>
        <end position="207"/>
    </location>
</feature>
<dbReference type="CDD" id="cd00085">
    <property type="entry name" value="HNHc"/>
    <property type="match status" value="1"/>
</dbReference>
<dbReference type="SMART" id="SM00507">
    <property type="entry name" value="HNHc"/>
    <property type="match status" value="1"/>
</dbReference>
<evidence type="ECO:0000313" key="3">
    <source>
        <dbReference type="Proteomes" id="UP001595539"/>
    </source>
</evidence>